<keyword evidence="1" id="KW-0812">Transmembrane</keyword>
<dbReference type="RefSeq" id="WP_042554601.1">
    <property type="nucleotide sequence ID" value="NZ_JXQW01000039.1"/>
</dbReference>
<evidence type="ECO:0000313" key="2">
    <source>
        <dbReference type="EMBL" id="KIP98738.1"/>
    </source>
</evidence>
<proteinExistence type="predicted"/>
<sequence>MKHLSSVLQVLNSIVLFVFLGVVCWNTSEISTRIEAVRFQHQHTESTLLRAIDHQSLRVSEVAGIIRSPAFCNPAYLSQSKTTISAGTNKIEVPGPGGIISAGSVFNIGTDAKKP</sequence>
<comment type="caution">
    <text evidence="2">The sequence shown here is derived from an EMBL/GenBank/DDBJ whole genome shotgun (WGS) entry which is preliminary data.</text>
</comment>
<keyword evidence="1" id="KW-0472">Membrane</keyword>
<dbReference type="AlphaFoldDB" id="A0A0D0KP51"/>
<organism evidence="2 3">
    <name type="scientific">Pseudomonas fulva</name>
    <dbReference type="NCBI Taxonomy" id="47880"/>
    <lineage>
        <taxon>Bacteria</taxon>
        <taxon>Pseudomonadati</taxon>
        <taxon>Pseudomonadota</taxon>
        <taxon>Gammaproteobacteria</taxon>
        <taxon>Pseudomonadales</taxon>
        <taxon>Pseudomonadaceae</taxon>
        <taxon>Pseudomonas</taxon>
    </lineage>
</organism>
<feature type="transmembrane region" description="Helical" evidence="1">
    <location>
        <begin position="6"/>
        <end position="25"/>
    </location>
</feature>
<accession>A0A0D0KP51</accession>
<keyword evidence="1" id="KW-1133">Transmembrane helix</keyword>
<evidence type="ECO:0000256" key="1">
    <source>
        <dbReference type="SAM" id="Phobius"/>
    </source>
</evidence>
<reference evidence="2 3" key="1">
    <citation type="submission" date="2014-12" db="EMBL/GenBank/DDBJ databases">
        <title>16Stimator: statistical estimation of ribosomal gene copy numbers from draft genome assemblies.</title>
        <authorList>
            <person name="Perisin M.A."/>
            <person name="Vetter M."/>
            <person name="Gilbert J.A."/>
            <person name="Bergelson J."/>
        </authorList>
    </citation>
    <scope>NUCLEOTIDE SEQUENCE [LARGE SCALE GENOMIC DNA]</scope>
    <source>
        <strain evidence="2 3">MEJ086</strain>
    </source>
</reference>
<name>A0A0D0KP51_9PSED</name>
<dbReference type="EMBL" id="JXQW01000039">
    <property type="protein sequence ID" value="KIP98738.1"/>
    <property type="molecule type" value="Genomic_DNA"/>
</dbReference>
<protein>
    <submittedName>
        <fullName evidence="2">Uncharacterized protein</fullName>
    </submittedName>
</protein>
<evidence type="ECO:0000313" key="3">
    <source>
        <dbReference type="Proteomes" id="UP000032068"/>
    </source>
</evidence>
<dbReference type="Proteomes" id="UP000032068">
    <property type="component" value="Unassembled WGS sequence"/>
</dbReference>
<gene>
    <name evidence="2" type="ORF">RU08_14790</name>
</gene>